<evidence type="ECO:0000313" key="2">
    <source>
        <dbReference type="Proteomes" id="UP000887574"/>
    </source>
</evidence>
<reference evidence="3" key="1">
    <citation type="submission" date="2022-11" db="UniProtKB">
        <authorList>
            <consortium name="WormBaseParasite"/>
        </authorList>
    </citation>
    <scope>IDENTIFICATION</scope>
</reference>
<name>A0A915EWZ1_9BILA</name>
<protein>
    <recommendedName>
        <fullName evidence="1">DUF7627 domain-containing protein</fullName>
    </recommendedName>
</protein>
<dbReference type="AlphaFoldDB" id="A0A915EWZ1"/>
<dbReference type="InterPro" id="IPR056044">
    <property type="entry name" value="DUF7627"/>
</dbReference>
<keyword evidence="2" id="KW-1185">Reference proteome</keyword>
<proteinExistence type="predicted"/>
<dbReference type="WBParaSite" id="jg9901">
    <property type="protein sequence ID" value="jg9901"/>
    <property type="gene ID" value="jg9901"/>
</dbReference>
<dbReference type="Proteomes" id="UP000887574">
    <property type="component" value="Unplaced"/>
</dbReference>
<sequence length="123" mass="14056">MGWIQFISQKAEEEEEEEQDQQGDPQNRQADPLMLKCAQALCTFCMIGQRSIWLNFPDIFDGVFACTKSLLVSNIPIKRSLKTSLLQLHVLLNKWSMSNVPVLTPLPHKPSTNSTELYIYLES</sequence>
<accession>A0A915EWZ1</accession>
<evidence type="ECO:0000259" key="1">
    <source>
        <dbReference type="Pfam" id="PF24628"/>
    </source>
</evidence>
<feature type="domain" description="DUF7627" evidence="1">
    <location>
        <begin position="1"/>
        <end position="100"/>
    </location>
</feature>
<dbReference type="Pfam" id="PF24628">
    <property type="entry name" value="DUF7627"/>
    <property type="match status" value="1"/>
</dbReference>
<organism evidence="2 3">
    <name type="scientific">Ditylenchus dipsaci</name>
    <dbReference type="NCBI Taxonomy" id="166011"/>
    <lineage>
        <taxon>Eukaryota</taxon>
        <taxon>Metazoa</taxon>
        <taxon>Ecdysozoa</taxon>
        <taxon>Nematoda</taxon>
        <taxon>Chromadorea</taxon>
        <taxon>Rhabditida</taxon>
        <taxon>Tylenchina</taxon>
        <taxon>Tylenchomorpha</taxon>
        <taxon>Sphaerularioidea</taxon>
        <taxon>Anguinidae</taxon>
        <taxon>Anguininae</taxon>
        <taxon>Ditylenchus</taxon>
    </lineage>
</organism>
<evidence type="ECO:0000313" key="3">
    <source>
        <dbReference type="WBParaSite" id="jg9901"/>
    </source>
</evidence>